<accession>A0A1R3JKH2</accession>
<evidence type="ECO:0000313" key="2">
    <source>
        <dbReference type="Proteomes" id="UP000187203"/>
    </source>
</evidence>
<name>A0A1R3JKH2_9ROSI</name>
<sequence>MATTTSYPNTTEEQAGFYYPTMINNSNVSTGSDSSNEEILWDGLWNLDDYGNFSSACATSKASLHNLVTPFC</sequence>
<dbReference type="Proteomes" id="UP000187203">
    <property type="component" value="Unassembled WGS sequence"/>
</dbReference>
<gene>
    <name evidence="1" type="ORF">COLO4_15994</name>
</gene>
<dbReference type="AlphaFoldDB" id="A0A1R3JKH2"/>
<reference evidence="2" key="1">
    <citation type="submission" date="2013-09" db="EMBL/GenBank/DDBJ databases">
        <title>Corchorus olitorius genome sequencing.</title>
        <authorList>
            <person name="Alam M."/>
            <person name="Haque M.S."/>
            <person name="Islam M.S."/>
            <person name="Emdad E.M."/>
            <person name="Islam M.M."/>
            <person name="Ahmed B."/>
            <person name="Halim A."/>
            <person name="Hossen Q.M.M."/>
            <person name="Hossain M.Z."/>
            <person name="Ahmed R."/>
            <person name="Khan M.M."/>
            <person name="Islam R."/>
            <person name="Rashid M.M."/>
            <person name="Khan S.A."/>
            <person name="Rahman M.S."/>
            <person name="Alam M."/>
            <person name="Yahiya A.S."/>
            <person name="Khan M.S."/>
            <person name="Azam M.S."/>
            <person name="Haque T."/>
            <person name="Lashkar M.Z.H."/>
            <person name="Akhand A.I."/>
            <person name="Morshed G."/>
            <person name="Roy S."/>
            <person name="Uddin K.S."/>
            <person name="Rabeya T."/>
            <person name="Hossain A.S."/>
            <person name="Chowdhury A."/>
            <person name="Snigdha A.R."/>
            <person name="Mortoza M.S."/>
            <person name="Matin S.A."/>
            <person name="Hoque S.M.E."/>
            <person name="Islam M.K."/>
            <person name="Roy D.K."/>
            <person name="Haider R."/>
            <person name="Moosa M.M."/>
            <person name="Elias S.M."/>
            <person name="Hasan A.M."/>
            <person name="Jahan S."/>
            <person name="Shafiuddin M."/>
            <person name="Mahmood N."/>
            <person name="Shommy N.S."/>
        </authorList>
    </citation>
    <scope>NUCLEOTIDE SEQUENCE [LARGE SCALE GENOMIC DNA]</scope>
    <source>
        <strain evidence="2">cv. O-4</strain>
    </source>
</reference>
<dbReference type="EMBL" id="AWUE01015852">
    <property type="protein sequence ID" value="OMO95304.1"/>
    <property type="molecule type" value="Genomic_DNA"/>
</dbReference>
<dbReference type="OrthoDB" id="2143914at2759"/>
<proteinExistence type="predicted"/>
<comment type="caution">
    <text evidence="1">The sequence shown here is derived from an EMBL/GenBank/DDBJ whole genome shotgun (WGS) entry which is preliminary data.</text>
</comment>
<protein>
    <submittedName>
        <fullName evidence="1">Uncharacterized protein</fullName>
    </submittedName>
</protein>
<evidence type="ECO:0000313" key="1">
    <source>
        <dbReference type="EMBL" id="OMO95304.1"/>
    </source>
</evidence>
<keyword evidence="2" id="KW-1185">Reference proteome</keyword>
<organism evidence="1 2">
    <name type="scientific">Corchorus olitorius</name>
    <dbReference type="NCBI Taxonomy" id="93759"/>
    <lineage>
        <taxon>Eukaryota</taxon>
        <taxon>Viridiplantae</taxon>
        <taxon>Streptophyta</taxon>
        <taxon>Embryophyta</taxon>
        <taxon>Tracheophyta</taxon>
        <taxon>Spermatophyta</taxon>
        <taxon>Magnoliopsida</taxon>
        <taxon>eudicotyledons</taxon>
        <taxon>Gunneridae</taxon>
        <taxon>Pentapetalae</taxon>
        <taxon>rosids</taxon>
        <taxon>malvids</taxon>
        <taxon>Malvales</taxon>
        <taxon>Malvaceae</taxon>
        <taxon>Grewioideae</taxon>
        <taxon>Apeibeae</taxon>
        <taxon>Corchorus</taxon>
    </lineage>
</organism>